<organism evidence="1 2">
    <name type="scientific">Streblomastix strix</name>
    <dbReference type="NCBI Taxonomy" id="222440"/>
    <lineage>
        <taxon>Eukaryota</taxon>
        <taxon>Metamonada</taxon>
        <taxon>Preaxostyla</taxon>
        <taxon>Oxymonadida</taxon>
        <taxon>Streblomastigidae</taxon>
        <taxon>Streblomastix</taxon>
    </lineage>
</organism>
<evidence type="ECO:0000313" key="1">
    <source>
        <dbReference type="EMBL" id="KAA6399314.1"/>
    </source>
</evidence>
<dbReference type="Proteomes" id="UP000324800">
    <property type="component" value="Unassembled WGS sequence"/>
</dbReference>
<gene>
    <name evidence="1" type="ORF">EZS28_005156</name>
</gene>
<accession>A0A5J4WWB7</accession>
<proteinExistence type="predicted"/>
<dbReference type="AlphaFoldDB" id="A0A5J4WWB7"/>
<reference evidence="1 2" key="1">
    <citation type="submission" date="2019-03" db="EMBL/GenBank/DDBJ databases">
        <title>Single cell metagenomics reveals metabolic interactions within the superorganism composed of flagellate Streblomastix strix and complex community of Bacteroidetes bacteria on its surface.</title>
        <authorList>
            <person name="Treitli S.C."/>
            <person name="Kolisko M."/>
            <person name="Husnik F."/>
            <person name="Keeling P."/>
            <person name="Hampl V."/>
        </authorList>
    </citation>
    <scope>NUCLEOTIDE SEQUENCE [LARGE SCALE GENOMIC DNA]</scope>
    <source>
        <strain evidence="1">ST1C</strain>
    </source>
</reference>
<evidence type="ECO:0000313" key="2">
    <source>
        <dbReference type="Proteomes" id="UP000324800"/>
    </source>
</evidence>
<name>A0A5J4WWB7_9EUKA</name>
<protein>
    <submittedName>
        <fullName evidence="1">Uncharacterized protein</fullName>
    </submittedName>
</protein>
<dbReference type="EMBL" id="SNRW01000778">
    <property type="protein sequence ID" value="KAA6399314.1"/>
    <property type="molecule type" value="Genomic_DNA"/>
</dbReference>
<sequence>MQTKRKQLIALVEPQGDQNQQMSISKAINEFSIVPRLPNYPLLSSFTHNSPSKANHALYIEEIPPAKERPRFSEFS</sequence>
<comment type="caution">
    <text evidence="1">The sequence shown here is derived from an EMBL/GenBank/DDBJ whole genome shotgun (WGS) entry which is preliminary data.</text>
</comment>